<comment type="pathway">
    <text evidence="1 13">Amino-acid biosynthesis; L-threonine biosynthesis; L-threonine from L-aspartate: step 4/5.</text>
</comment>
<evidence type="ECO:0000313" key="17">
    <source>
        <dbReference type="Proteomes" id="UP000319818"/>
    </source>
</evidence>
<keyword evidence="7 13" id="KW-0791">Threonine biosynthesis</keyword>
<dbReference type="PRINTS" id="PR00958">
    <property type="entry name" value="HOMSERKINASE"/>
</dbReference>
<organism evidence="16 17">
    <name type="scientific">Pseudonocardia cypriaca</name>
    <dbReference type="NCBI Taxonomy" id="882449"/>
    <lineage>
        <taxon>Bacteria</taxon>
        <taxon>Bacillati</taxon>
        <taxon>Actinomycetota</taxon>
        <taxon>Actinomycetes</taxon>
        <taxon>Pseudonocardiales</taxon>
        <taxon>Pseudonocardiaceae</taxon>
        <taxon>Pseudonocardia</taxon>
    </lineage>
</organism>
<feature type="binding site" evidence="13">
    <location>
        <begin position="91"/>
        <end position="101"/>
    </location>
    <ligand>
        <name>ATP</name>
        <dbReference type="ChEBI" id="CHEBI:30616"/>
    </ligand>
</feature>
<feature type="domain" description="GHMP kinase N-terminal" evidence="14">
    <location>
        <begin position="65"/>
        <end position="146"/>
    </location>
</feature>
<dbReference type="PANTHER" id="PTHR20861:SF1">
    <property type="entry name" value="HOMOSERINE KINASE"/>
    <property type="match status" value="1"/>
</dbReference>
<dbReference type="PROSITE" id="PS00627">
    <property type="entry name" value="GHMP_KINASES_ATP"/>
    <property type="match status" value="1"/>
</dbReference>
<dbReference type="GO" id="GO:0004413">
    <property type="term" value="F:homoserine kinase activity"/>
    <property type="evidence" value="ECO:0007669"/>
    <property type="project" value="UniProtKB-UniRule"/>
</dbReference>
<dbReference type="Proteomes" id="UP000319818">
    <property type="component" value="Unassembled WGS sequence"/>
</dbReference>
<keyword evidence="5 13" id="KW-0028">Amino-acid biosynthesis</keyword>
<dbReference type="InterPro" id="IPR036554">
    <property type="entry name" value="GHMP_kinase_C_sf"/>
</dbReference>
<sequence>MGRPSEVRVRVPGSSANLGPGFDALGLALGLYDDVEVSVAAEGVSIEVSGEGAGRVPCDEAHLVARAMRSAWDVVGDAPPGIRMRCRNAIPHSRGLGSSAAAAVAGATAAVVLAGRDAELERDTILQVAAGMEGHADNAAASLLGGFVVAWDNGGNSSRRFHAVRLETHLGIHPVALVAGTESLTSTTRGLLPERVPLVDAAFTGSRSALAVLAFTQRPDLLLPATEDRLHQNYRRPAYPASADLVDTLRDRGIPAAISGAGPTVLAITADGVLPSDLDLHGFTALPLPVDGMGARVEVG</sequence>
<keyword evidence="8 13" id="KW-0547">Nucleotide-binding</keyword>
<dbReference type="GO" id="GO:0009088">
    <property type="term" value="P:threonine biosynthetic process"/>
    <property type="evidence" value="ECO:0007669"/>
    <property type="project" value="UniProtKB-UniRule"/>
</dbReference>
<dbReference type="SUPFAM" id="SSF54211">
    <property type="entry name" value="Ribosomal protein S5 domain 2-like"/>
    <property type="match status" value="1"/>
</dbReference>
<evidence type="ECO:0000256" key="4">
    <source>
        <dbReference type="ARBA" id="ARBA00017858"/>
    </source>
</evidence>
<evidence type="ECO:0000256" key="13">
    <source>
        <dbReference type="HAMAP-Rule" id="MF_00384"/>
    </source>
</evidence>
<dbReference type="RefSeq" id="WP_142095731.1">
    <property type="nucleotide sequence ID" value="NZ_VFPH01000001.1"/>
</dbReference>
<dbReference type="NCBIfam" id="TIGR00191">
    <property type="entry name" value="thrB"/>
    <property type="match status" value="1"/>
</dbReference>
<dbReference type="InterPro" id="IPR006203">
    <property type="entry name" value="GHMP_knse_ATP-bd_CS"/>
</dbReference>
<keyword evidence="6 13" id="KW-0808">Transferase</keyword>
<evidence type="ECO:0000256" key="8">
    <source>
        <dbReference type="ARBA" id="ARBA00022741"/>
    </source>
</evidence>
<comment type="function">
    <text evidence="12 13">Catalyzes the ATP-dependent phosphorylation of L-homoserine to L-homoserine phosphate.</text>
</comment>
<dbReference type="Pfam" id="PF00288">
    <property type="entry name" value="GHMP_kinases_N"/>
    <property type="match status" value="1"/>
</dbReference>
<evidence type="ECO:0000256" key="11">
    <source>
        <dbReference type="ARBA" id="ARBA00049375"/>
    </source>
</evidence>
<dbReference type="Gene3D" id="3.30.230.10">
    <property type="match status" value="1"/>
</dbReference>
<keyword evidence="13" id="KW-0963">Cytoplasm</keyword>
<evidence type="ECO:0000256" key="10">
    <source>
        <dbReference type="ARBA" id="ARBA00022840"/>
    </source>
</evidence>
<dbReference type="InterPro" id="IPR006204">
    <property type="entry name" value="GHMP_kinase_N_dom"/>
</dbReference>
<dbReference type="UniPathway" id="UPA00050">
    <property type="reaction ID" value="UER00064"/>
</dbReference>
<comment type="subcellular location">
    <subcellularLocation>
        <location evidence="13">Cytoplasm</location>
    </subcellularLocation>
</comment>
<dbReference type="HAMAP" id="MF_00384">
    <property type="entry name" value="Homoser_kinase"/>
    <property type="match status" value="1"/>
</dbReference>
<dbReference type="Pfam" id="PF08544">
    <property type="entry name" value="GHMP_kinases_C"/>
    <property type="match status" value="1"/>
</dbReference>
<dbReference type="OrthoDB" id="9769912at2"/>
<comment type="catalytic activity">
    <reaction evidence="11 13">
        <text>L-homoserine + ATP = O-phospho-L-homoserine + ADP + H(+)</text>
        <dbReference type="Rhea" id="RHEA:13985"/>
        <dbReference type="ChEBI" id="CHEBI:15378"/>
        <dbReference type="ChEBI" id="CHEBI:30616"/>
        <dbReference type="ChEBI" id="CHEBI:57476"/>
        <dbReference type="ChEBI" id="CHEBI:57590"/>
        <dbReference type="ChEBI" id="CHEBI:456216"/>
        <dbReference type="EC" id="2.7.1.39"/>
    </reaction>
</comment>
<feature type="domain" description="GHMP kinase C-terminal" evidence="15">
    <location>
        <begin position="228"/>
        <end position="271"/>
    </location>
</feature>
<dbReference type="InterPro" id="IPR013750">
    <property type="entry name" value="GHMP_kinase_C_dom"/>
</dbReference>
<name>A0A543GA05_9PSEU</name>
<dbReference type="AlphaFoldDB" id="A0A543GA05"/>
<evidence type="ECO:0000259" key="15">
    <source>
        <dbReference type="Pfam" id="PF08544"/>
    </source>
</evidence>
<gene>
    <name evidence="13" type="primary">thrB</name>
    <name evidence="16" type="ORF">FB388_0239</name>
</gene>
<proteinExistence type="inferred from homology"/>
<keyword evidence="17" id="KW-1185">Reference proteome</keyword>
<dbReference type="GO" id="GO:0005524">
    <property type="term" value="F:ATP binding"/>
    <property type="evidence" value="ECO:0007669"/>
    <property type="project" value="UniProtKB-UniRule"/>
</dbReference>
<accession>A0A543GA05</accession>
<evidence type="ECO:0000259" key="14">
    <source>
        <dbReference type="Pfam" id="PF00288"/>
    </source>
</evidence>
<comment type="similarity">
    <text evidence="2 13">Belongs to the GHMP kinase family. Homoserine kinase subfamily.</text>
</comment>
<dbReference type="EC" id="2.7.1.39" evidence="3 13"/>
<dbReference type="InterPro" id="IPR000870">
    <property type="entry name" value="Homoserine_kinase"/>
</dbReference>
<evidence type="ECO:0000256" key="1">
    <source>
        <dbReference type="ARBA" id="ARBA00005015"/>
    </source>
</evidence>
<evidence type="ECO:0000256" key="5">
    <source>
        <dbReference type="ARBA" id="ARBA00022605"/>
    </source>
</evidence>
<comment type="caution">
    <text evidence="16">The sequence shown here is derived from an EMBL/GenBank/DDBJ whole genome shotgun (WGS) entry which is preliminary data.</text>
</comment>
<dbReference type="SUPFAM" id="SSF55060">
    <property type="entry name" value="GHMP Kinase, C-terminal domain"/>
    <property type="match status" value="1"/>
</dbReference>
<dbReference type="InterPro" id="IPR014721">
    <property type="entry name" value="Ribsml_uS5_D2-typ_fold_subgr"/>
</dbReference>
<dbReference type="EMBL" id="VFPH01000001">
    <property type="protein sequence ID" value="TQM42901.1"/>
    <property type="molecule type" value="Genomic_DNA"/>
</dbReference>
<keyword evidence="10 13" id="KW-0067">ATP-binding</keyword>
<dbReference type="GO" id="GO:0005737">
    <property type="term" value="C:cytoplasm"/>
    <property type="evidence" value="ECO:0007669"/>
    <property type="project" value="UniProtKB-SubCell"/>
</dbReference>
<evidence type="ECO:0000256" key="9">
    <source>
        <dbReference type="ARBA" id="ARBA00022777"/>
    </source>
</evidence>
<evidence type="ECO:0000256" key="2">
    <source>
        <dbReference type="ARBA" id="ARBA00007370"/>
    </source>
</evidence>
<dbReference type="PIRSF" id="PIRSF000676">
    <property type="entry name" value="Homoser_kin"/>
    <property type="match status" value="1"/>
</dbReference>
<evidence type="ECO:0000256" key="7">
    <source>
        <dbReference type="ARBA" id="ARBA00022697"/>
    </source>
</evidence>
<dbReference type="Gene3D" id="3.30.70.890">
    <property type="entry name" value="GHMP kinase, C-terminal domain"/>
    <property type="match status" value="1"/>
</dbReference>
<evidence type="ECO:0000313" key="16">
    <source>
        <dbReference type="EMBL" id="TQM42901.1"/>
    </source>
</evidence>
<dbReference type="InterPro" id="IPR020568">
    <property type="entry name" value="Ribosomal_Su5_D2-typ_SF"/>
</dbReference>
<keyword evidence="9 13" id="KW-0418">Kinase</keyword>
<protein>
    <recommendedName>
        <fullName evidence="4 13">Homoserine kinase</fullName>
        <shortName evidence="13">HK</shortName>
        <shortName evidence="13">HSK</shortName>
        <ecNumber evidence="3 13">2.7.1.39</ecNumber>
    </recommendedName>
</protein>
<reference evidence="16 17" key="1">
    <citation type="submission" date="2019-06" db="EMBL/GenBank/DDBJ databases">
        <title>Sequencing the genomes of 1000 actinobacteria strains.</title>
        <authorList>
            <person name="Klenk H.-P."/>
        </authorList>
    </citation>
    <scope>NUCLEOTIDE SEQUENCE [LARGE SCALE GENOMIC DNA]</scope>
    <source>
        <strain evidence="16 17">DSM 45511</strain>
    </source>
</reference>
<evidence type="ECO:0000256" key="6">
    <source>
        <dbReference type="ARBA" id="ARBA00022679"/>
    </source>
</evidence>
<dbReference type="PANTHER" id="PTHR20861">
    <property type="entry name" value="HOMOSERINE/4-DIPHOSPHOCYTIDYL-2-C-METHYL-D-ERYTHRITOL KINASE"/>
    <property type="match status" value="1"/>
</dbReference>
<evidence type="ECO:0000256" key="3">
    <source>
        <dbReference type="ARBA" id="ARBA00012078"/>
    </source>
</evidence>
<evidence type="ECO:0000256" key="12">
    <source>
        <dbReference type="ARBA" id="ARBA00049954"/>
    </source>
</evidence>